<keyword evidence="2" id="KW-1185">Reference proteome</keyword>
<sequence>MTPSPMLKGIRRTRTYLRSTMTGRVWAAFKLDVHWTSETAAKWDRLYKLFHPRPVIGEEETGFRYLLYGPRLAYGWSFSRADLLKYAEFHQLKMPLQEYLSGKLGKPHVRYGALSDTDAQDEDLLFFLDKCAYRRQVSICSMCALSARSTTCSSRYTRTSKRTNG</sequence>
<gene>
    <name evidence="1" type="ORF">OH76DRAFT_176788</name>
</gene>
<dbReference type="AlphaFoldDB" id="A0A371CNQ9"/>
<proteinExistence type="predicted"/>
<dbReference type="Proteomes" id="UP000256964">
    <property type="component" value="Unassembled WGS sequence"/>
</dbReference>
<protein>
    <submittedName>
        <fullName evidence="1">Uncharacterized protein</fullName>
    </submittedName>
</protein>
<evidence type="ECO:0000313" key="1">
    <source>
        <dbReference type="EMBL" id="RDX41867.1"/>
    </source>
</evidence>
<dbReference type="OrthoDB" id="2725342at2759"/>
<name>A0A371CNQ9_9APHY</name>
<organism evidence="1 2">
    <name type="scientific">Lentinus brumalis</name>
    <dbReference type="NCBI Taxonomy" id="2498619"/>
    <lineage>
        <taxon>Eukaryota</taxon>
        <taxon>Fungi</taxon>
        <taxon>Dikarya</taxon>
        <taxon>Basidiomycota</taxon>
        <taxon>Agaricomycotina</taxon>
        <taxon>Agaricomycetes</taxon>
        <taxon>Polyporales</taxon>
        <taxon>Polyporaceae</taxon>
        <taxon>Lentinus</taxon>
    </lineage>
</organism>
<evidence type="ECO:0000313" key="2">
    <source>
        <dbReference type="Proteomes" id="UP000256964"/>
    </source>
</evidence>
<accession>A0A371CNQ9</accession>
<dbReference type="EMBL" id="KZ857499">
    <property type="protein sequence ID" value="RDX41867.1"/>
    <property type="molecule type" value="Genomic_DNA"/>
</dbReference>
<reference evidence="1 2" key="1">
    <citation type="journal article" date="2018" name="Biotechnol. Biofuels">
        <title>Integrative visual omics of the white-rot fungus Polyporus brumalis exposes the biotechnological potential of its oxidative enzymes for delignifying raw plant biomass.</title>
        <authorList>
            <person name="Miyauchi S."/>
            <person name="Rancon A."/>
            <person name="Drula E."/>
            <person name="Hage H."/>
            <person name="Chaduli D."/>
            <person name="Favel A."/>
            <person name="Grisel S."/>
            <person name="Henrissat B."/>
            <person name="Herpoel-Gimbert I."/>
            <person name="Ruiz-Duenas F.J."/>
            <person name="Chevret D."/>
            <person name="Hainaut M."/>
            <person name="Lin J."/>
            <person name="Wang M."/>
            <person name="Pangilinan J."/>
            <person name="Lipzen A."/>
            <person name="Lesage-Meessen L."/>
            <person name="Navarro D."/>
            <person name="Riley R."/>
            <person name="Grigoriev I.V."/>
            <person name="Zhou S."/>
            <person name="Raouche S."/>
            <person name="Rosso M.N."/>
        </authorList>
    </citation>
    <scope>NUCLEOTIDE SEQUENCE [LARGE SCALE GENOMIC DNA]</scope>
    <source>
        <strain evidence="1 2">BRFM 1820</strain>
    </source>
</reference>